<dbReference type="SMART" id="SM00382">
    <property type="entry name" value="AAA"/>
    <property type="match status" value="1"/>
</dbReference>
<feature type="transmembrane region" description="Helical" evidence="8">
    <location>
        <begin position="258"/>
        <end position="285"/>
    </location>
</feature>
<keyword evidence="2" id="KW-0813">Transport</keyword>
<reference evidence="11" key="1">
    <citation type="submission" date="2014-07" db="EMBL/GenBank/DDBJ databases">
        <authorList>
            <person name="Martin A.A"/>
            <person name="De Silva N."/>
        </authorList>
    </citation>
    <scope>NUCLEOTIDE SEQUENCE</scope>
</reference>
<keyword evidence="6 8" id="KW-1133">Transmembrane helix</keyword>
<dbReference type="CDD" id="cd03223">
    <property type="entry name" value="ABCD_peroxisomal_ALDP"/>
    <property type="match status" value="1"/>
</dbReference>
<evidence type="ECO:0000259" key="9">
    <source>
        <dbReference type="PROSITE" id="PS50893"/>
    </source>
</evidence>
<keyword evidence="3 8" id="KW-0812">Transmembrane</keyword>
<dbReference type="InterPro" id="IPR003439">
    <property type="entry name" value="ABC_transporter-like_ATP-bd"/>
</dbReference>
<dbReference type="InterPro" id="IPR050835">
    <property type="entry name" value="ABC_transporter_sub-D"/>
</dbReference>
<dbReference type="InterPro" id="IPR011527">
    <property type="entry name" value="ABC1_TM_dom"/>
</dbReference>
<feature type="transmembrane region" description="Helical" evidence="8">
    <location>
        <begin position="28"/>
        <end position="50"/>
    </location>
</feature>
<evidence type="ECO:0000259" key="10">
    <source>
        <dbReference type="PROSITE" id="PS50929"/>
    </source>
</evidence>
<dbReference type="InterPro" id="IPR036640">
    <property type="entry name" value="ABC1_TM_sf"/>
</dbReference>
<reference evidence="12" key="2">
    <citation type="submission" date="2015-08" db="UniProtKB">
        <authorList>
            <consortium name="WormBaseParasite"/>
        </authorList>
    </citation>
    <scope>IDENTIFICATION</scope>
</reference>
<dbReference type="WBParaSite" id="SVE_1008700.1">
    <property type="protein sequence ID" value="SVE_1008700.1"/>
    <property type="gene ID" value="SVE_1008700"/>
</dbReference>
<dbReference type="GO" id="GO:0005778">
    <property type="term" value="C:peroxisomal membrane"/>
    <property type="evidence" value="ECO:0007669"/>
    <property type="project" value="TreeGrafter"/>
</dbReference>
<feature type="transmembrane region" description="Helical" evidence="8">
    <location>
        <begin position="172"/>
        <end position="190"/>
    </location>
</feature>
<dbReference type="GO" id="GO:0006635">
    <property type="term" value="P:fatty acid beta-oxidation"/>
    <property type="evidence" value="ECO:0007669"/>
    <property type="project" value="TreeGrafter"/>
</dbReference>
<dbReference type="GO" id="GO:0005324">
    <property type="term" value="F:long-chain fatty acid transmembrane transporter activity"/>
    <property type="evidence" value="ECO:0007669"/>
    <property type="project" value="TreeGrafter"/>
</dbReference>
<proteinExistence type="inferred from homology"/>
<dbReference type="STRING" id="75913.A0A0K0FM60"/>
<feature type="domain" description="ABC transmembrane type-1" evidence="10">
    <location>
        <begin position="30"/>
        <end position="302"/>
    </location>
</feature>
<evidence type="ECO:0000256" key="2">
    <source>
        <dbReference type="ARBA" id="ARBA00022448"/>
    </source>
</evidence>
<sequence>MNLDFDLLFGKRLLTFLRLLFPDCKSTTTLLVFVLLVVAVLDQIATYFIGILPSEFLVILGKRDNYNFKYLVLKATIFIVFKAFILSLVKYLSSLLFVKCRENFNYILHRFYFKRHGFYRLNAISQNIDNPDQRMTQDVEKATRIFCTDLLCPIILSPFIIIYYSYLTFNSAGWMAPLSIYVYFIIATITNKMLISPIVSLTNEQEKKEGDFRLKHVEVRCNTESIAFYQSGLLENVLTNQKLRKLVKTQRELFYKRFILNFITNTFNYFGGTLSYLIIGIPVFLTKSYDNLTIDELTALVSKNAFFYIYLIHAFTNLISLSDSLGALAGVTHRVIELFEELRRLHEDRLETERPPSTVPSSVVIMASKDKQKSHMIRKLNCTKKQDVVDDSGLKKIEQLHGKQIKNIIDADSDNEEAECLLDELHASQLFDNGKQRLINDPFGSLSDNEVVLKFDHVTISSQFDSSTTLVHGLSLNLVNGKNLLITGDSSIGKTSILRVMAGLWNPSSGKVDRLWKIKPSTFFFTPQKTYFPTGGLTLRQQIVYPLKALSVEDDIPQFQYILQSLHLVNLQNRCGGFDNPIDFDLNENLSPGELQRLAIARILYHKPKFAFLDESTSAVGYEMEMIIYKLLQEFNINFVSVGHRQSLRQFHDKELKLISNGNWRILDIDSTSTSDSNKSSFVGNNSILAI</sequence>
<keyword evidence="5" id="KW-0067">ATP-binding</keyword>
<evidence type="ECO:0000313" key="12">
    <source>
        <dbReference type="WBParaSite" id="SVE_1008700.1"/>
    </source>
</evidence>
<organism evidence="11 12">
    <name type="scientific">Strongyloides venezuelensis</name>
    <name type="common">Threadworm</name>
    <dbReference type="NCBI Taxonomy" id="75913"/>
    <lineage>
        <taxon>Eukaryota</taxon>
        <taxon>Metazoa</taxon>
        <taxon>Ecdysozoa</taxon>
        <taxon>Nematoda</taxon>
        <taxon>Chromadorea</taxon>
        <taxon>Rhabditida</taxon>
        <taxon>Tylenchina</taxon>
        <taxon>Panagrolaimomorpha</taxon>
        <taxon>Strongyloidoidea</taxon>
        <taxon>Strongyloididae</taxon>
        <taxon>Strongyloides</taxon>
    </lineage>
</organism>
<name>A0A0K0FM60_STRVS</name>
<dbReference type="GO" id="GO:0007031">
    <property type="term" value="P:peroxisome organization"/>
    <property type="evidence" value="ECO:0007669"/>
    <property type="project" value="TreeGrafter"/>
</dbReference>
<dbReference type="Pfam" id="PF06472">
    <property type="entry name" value="ABC_membrane_2"/>
    <property type="match status" value="1"/>
</dbReference>
<evidence type="ECO:0000313" key="11">
    <source>
        <dbReference type="Proteomes" id="UP000035680"/>
    </source>
</evidence>
<dbReference type="GO" id="GO:0005524">
    <property type="term" value="F:ATP binding"/>
    <property type="evidence" value="ECO:0007669"/>
    <property type="project" value="UniProtKB-KW"/>
</dbReference>
<dbReference type="Gene3D" id="1.20.1560.10">
    <property type="entry name" value="ABC transporter type 1, transmembrane domain"/>
    <property type="match status" value="1"/>
</dbReference>
<dbReference type="GO" id="GO:0042760">
    <property type="term" value="P:very long-chain fatty acid catabolic process"/>
    <property type="evidence" value="ECO:0007669"/>
    <property type="project" value="TreeGrafter"/>
</dbReference>
<keyword evidence="4" id="KW-0547">Nucleotide-binding</keyword>
<dbReference type="InterPro" id="IPR027417">
    <property type="entry name" value="P-loop_NTPase"/>
</dbReference>
<dbReference type="GO" id="GO:0016887">
    <property type="term" value="F:ATP hydrolysis activity"/>
    <property type="evidence" value="ECO:0007669"/>
    <property type="project" value="InterPro"/>
</dbReference>
<dbReference type="Proteomes" id="UP000035680">
    <property type="component" value="Unassembled WGS sequence"/>
</dbReference>
<keyword evidence="7 8" id="KW-0472">Membrane</keyword>
<dbReference type="GO" id="GO:0140359">
    <property type="term" value="F:ABC-type transporter activity"/>
    <property type="evidence" value="ECO:0007669"/>
    <property type="project" value="InterPro"/>
</dbReference>
<dbReference type="AlphaFoldDB" id="A0A0K0FM60"/>
<dbReference type="PANTHER" id="PTHR11384">
    <property type="entry name" value="ATP-BINDING CASSETTE, SUB-FAMILY D MEMBER"/>
    <property type="match status" value="1"/>
</dbReference>
<dbReference type="InterPro" id="IPR017871">
    <property type="entry name" value="ABC_transporter-like_CS"/>
</dbReference>
<dbReference type="Gene3D" id="3.40.50.300">
    <property type="entry name" value="P-loop containing nucleotide triphosphate hydrolases"/>
    <property type="match status" value="1"/>
</dbReference>
<feature type="transmembrane region" description="Helical" evidence="8">
    <location>
        <begin position="70"/>
        <end position="89"/>
    </location>
</feature>
<protein>
    <submittedName>
        <fullName evidence="12">ATP-binding cassette sub-family D member 4 (inferred by orthology to a human protein)</fullName>
    </submittedName>
</protein>
<evidence type="ECO:0000256" key="7">
    <source>
        <dbReference type="ARBA" id="ARBA00023136"/>
    </source>
</evidence>
<evidence type="ECO:0000256" key="1">
    <source>
        <dbReference type="ARBA" id="ARBA00008575"/>
    </source>
</evidence>
<evidence type="ECO:0000256" key="8">
    <source>
        <dbReference type="SAM" id="Phobius"/>
    </source>
</evidence>
<keyword evidence="11" id="KW-1185">Reference proteome</keyword>
<dbReference type="SUPFAM" id="SSF90123">
    <property type="entry name" value="ABC transporter transmembrane region"/>
    <property type="match status" value="1"/>
</dbReference>
<dbReference type="PANTHER" id="PTHR11384:SF59">
    <property type="entry name" value="LYSOSOMAL COBALAMIN TRANSPORTER ABCD4"/>
    <property type="match status" value="1"/>
</dbReference>
<evidence type="ECO:0000256" key="3">
    <source>
        <dbReference type="ARBA" id="ARBA00022692"/>
    </source>
</evidence>
<dbReference type="PROSITE" id="PS00211">
    <property type="entry name" value="ABC_TRANSPORTER_1"/>
    <property type="match status" value="1"/>
</dbReference>
<dbReference type="PROSITE" id="PS50929">
    <property type="entry name" value="ABC_TM1F"/>
    <property type="match status" value="1"/>
</dbReference>
<accession>A0A0K0FM60</accession>
<feature type="transmembrane region" description="Helical" evidence="8">
    <location>
        <begin position="145"/>
        <end position="166"/>
    </location>
</feature>
<dbReference type="SUPFAM" id="SSF52540">
    <property type="entry name" value="P-loop containing nucleoside triphosphate hydrolases"/>
    <property type="match status" value="1"/>
</dbReference>
<dbReference type="PROSITE" id="PS50893">
    <property type="entry name" value="ABC_TRANSPORTER_2"/>
    <property type="match status" value="1"/>
</dbReference>
<evidence type="ECO:0000256" key="6">
    <source>
        <dbReference type="ARBA" id="ARBA00022989"/>
    </source>
</evidence>
<evidence type="ECO:0000256" key="4">
    <source>
        <dbReference type="ARBA" id="ARBA00022741"/>
    </source>
</evidence>
<feature type="domain" description="ABC transporter" evidence="9">
    <location>
        <begin position="453"/>
        <end position="686"/>
    </location>
</feature>
<comment type="similarity">
    <text evidence="1">Belongs to the ABC transporter superfamily. ABCD family. Peroxisomal fatty acyl CoA transporter (TC 3.A.1.203) subfamily.</text>
</comment>
<evidence type="ECO:0000256" key="5">
    <source>
        <dbReference type="ARBA" id="ARBA00022840"/>
    </source>
</evidence>
<dbReference type="GO" id="GO:0015910">
    <property type="term" value="P:long-chain fatty acid import into peroxisome"/>
    <property type="evidence" value="ECO:0007669"/>
    <property type="project" value="TreeGrafter"/>
</dbReference>
<dbReference type="InterPro" id="IPR003593">
    <property type="entry name" value="AAA+_ATPase"/>
</dbReference>
<dbReference type="Pfam" id="PF00005">
    <property type="entry name" value="ABC_tran"/>
    <property type="match status" value="1"/>
</dbReference>